<dbReference type="AlphaFoldDB" id="A0A6J8B0J1"/>
<keyword evidence="2 9" id="KW-0326">Glycosidase</keyword>
<sequence>MRDLVNSGLDNESNQRFICGAVEGFYGRPWSSDQRKLLFKWLKKMGLNTYMYAPKDDCKHRAFWRELYSVEEADNLTSLIQSATENNIEFVYAVSPGLDISFSSTKDVQCLKRKLEQVSTFGCKAFALLFDDIDPELSESDRSMFTSSAAAQVSVTNEVFQHLEQPHFYFCPTEYCSSRALPTLSSSEYLNTVGSKLLSDIEILWTGVKVVSKKMTIKHLEEVTAVFRRPPLIWDNIHANDYDPRRIYLGAYDGRSPEIIPYLRGVLTNPNTEFESNYVALHSLGQWCKSNTSGVKKDVIFEGDRLSPVISDIKLETDSDFGSVEDIPSLLDTRYQPRSALRVALSDWMIELKTPRTQQHMPAPLTAVLPTNVAAISELQNGSMVNVGGGDSFMQPVMLPINNSLLSTGPEAVSDSESDTSVELEPMDCVPSTANLSTTSEEWAIDGKMTVEPAIRMEEFTCDDIQMIVDFFFLPFEHGIKSSQLLDDLHWLKSNAHLVMEKKDQTPEIEEWVTKANSFTDTVKKLRAVSKRLVELPNISAVQELFPYAWDLLGILETCSGYVSWLGKGCANANGLQQQALLAGQTWSSHGYKEAFMSGDQEPWVFRGGVQGELQKLMPIDFAHDLFLIRAPEVVLNKFYHYRPYTAADEAAVYNICLKTCDDGMDGTEVFPGYPDLIGDRIIGSTVSQSSEYCFVVEDDEGICGYACAALDTKVLQQKSALSWMPAMCEKYPRTMKGEQSPADEVISSFHGEQHFVPESVHNLYPACIRIDFIPPRVVDHSVPKRLLACAMAALKTNGATGIHVEMNIGDKSMIDHYQRLGFTQLAVPDSKSEDVVYLGRMICFNRIV</sequence>
<dbReference type="SUPFAM" id="SSF55729">
    <property type="entry name" value="Acyl-CoA N-acyltransferases (Nat)"/>
    <property type="match status" value="1"/>
</dbReference>
<keyword evidence="1 9" id="KW-0378">Hydrolase</keyword>
<dbReference type="EC" id="3.2.1.169" evidence="6"/>
<evidence type="ECO:0000256" key="3">
    <source>
        <dbReference type="ARBA" id="ARBA00030512"/>
    </source>
</evidence>
<dbReference type="PANTHER" id="PTHR13170:SF16">
    <property type="entry name" value="PROTEIN O-GLCNACASE"/>
    <property type="match status" value="1"/>
</dbReference>
<gene>
    <name evidence="9" type="ORF">MCOR_13289</name>
</gene>
<keyword evidence="9" id="KW-0012">Acyltransferase</keyword>
<dbReference type="GO" id="GO:0009100">
    <property type="term" value="P:glycoprotein metabolic process"/>
    <property type="evidence" value="ECO:0007669"/>
    <property type="project" value="TreeGrafter"/>
</dbReference>
<accession>A0A6J8B0J1</accession>
<dbReference type="FunFam" id="3.20.20.80:FF:000009">
    <property type="entry name" value="O-GlcNAcase BT_4395"/>
    <property type="match status" value="1"/>
</dbReference>
<evidence type="ECO:0000313" key="10">
    <source>
        <dbReference type="Proteomes" id="UP000507470"/>
    </source>
</evidence>
<dbReference type="Pfam" id="PF07555">
    <property type="entry name" value="NAGidase"/>
    <property type="match status" value="1"/>
</dbReference>
<dbReference type="Gene3D" id="3.20.20.80">
    <property type="entry name" value="Glycosidases"/>
    <property type="match status" value="1"/>
</dbReference>
<proteinExistence type="predicted"/>
<dbReference type="GO" id="GO:0102571">
    <property type="term" value="F:[protein]-3-O-(N-acetyl-D-glucosaminyl)-L-serine/L-threonine O-N-acetyl-alpha-D-glucosaminase activity"/>
    <property type="evidence" value="ECO:0007669"/>
    <property type="project" value="UniProtKB-EC"/>
</dbReference>
<comment type="catalytic activity">
    <reaction evidence="5">
        <text>3-O-(N-acetyl-beta-D-glucosaminyl)-L-threonyl-[protein] + H2O = L-threonyl-[protein] + N-acetyl-D-glucosamine</text>
        <dbReference type="Rhea" id="RHEA:48892"/>
        <dbReference type="Rhea" id="RHEA-COMP:11060"/>
        <dbReference type="Rhea" id="RHEA-COMP:12252"/>
        <dbReference type="ChEBI" id="CHEBI:15377"/>
        <dbReference type="ChEBI" id="CHEBI:30013"/>
        <dbReference type="ChEBI" id="CHEBI:90840"/>
        <dbReference type="ChEBI" id="CHEBI:506227"/>
        <dbReference type="EC" id="3.2.1.169"/>
    </reaction>
</comment>
<keyword evidence="9" id="KW-0808">Transferase</keyword>
<dbReference type="Gene3D" id="3.40.630.30">
    <property type="match status" value="1"/>
</dbReference>
<evidence type="ECO:0000256" key="7">
    <source>
        <dbReference type="ARBA" id="ARBA00076634"/>
    </source>
</evidence>
<dbReference type="EMBL" id="CACVKT020002230">
    <property type="protein sequence ID" value="CAC5376751.1"/>
    <property type="molecule type" value="Genomic_DNA"/>
</dbReference>
<dbReference type="SUPFAM" id="SSF51445">
    <property type="entry name" value="(Trans)glycosidases"/>
    <property type="match status" value="1"/>
</dbReference>
<dbReference type="InterPro" id="IPR051822">
    <property type="entry name" value="Glycosyl_Hydrolase_84"/>
</dbReference>
<organism evidence="9 10">
    <name type="scientific">Mytilus coruscus</name>
    <name type="common">Sea mussel</name>
    <dbReference type="NCBI Taxonomy" id="42192"/>
    <lineage>
        <taxon>Eukaryota</taxon>
        <taxon>Metazoa</taxon>
        <taxon>Spiralia</taxon>
        <taxon>Lophotrochozoa</taxon>
        <taxon>Mollusca</taxon>
        <taxon>Bivalvia</taxon>
        <taxon>Autobranchia</taxon>
        <taxon>Pteriomorphia</taxon>
        <taxon>Mytilida</taxon>
        <taxon>Mytiloidea</taxon>
        <taxon>Mytilidae</taxon>
        <taxon>Mytilinae</taxon>
        <taxon>Mytilus</taxon>
    </lineage>
</organism>
<reference evidence="9 10" key="1">
    <citation type="submission" date="2020-06" db="EMBL/GenBank/DDBJ databases">
        <authorList>
            <person name="Li R."/>
            <person name="Bekaert M."/>
        </authorList>
    </citation>
    <scope>NUCLEOTIDE SEQUENCE [LARGE SCALE GENOMIC DNA]</scope>
    <source>
        <strain evidence="10">wild</strain>
    </source>
</reference>
<evidence type="ECO:0000259" key="8">
    <source>
        <dbReference type="PROSITE" id="PS52009"/>
    </source>
</evidence>
<evidence type="ECO:0000256" key="2">
    <source>
        <dbReference type="ARBA" id="ARBA00023295"/>
    </source>
</evidence>
<evidence type="ECO:0000256" key="5">
    <source>
        <dbReference type="ARBA" id="ARBA00052136"/>
    </source>
</evidence>
<evidence type="ECO:0000313" key="9">
    <source>
        <dbReference type="EMBL" id="CAC5376751.1"/>
    </source>
</evidence>
<dbReference type="InterPro" id="IPR011496">
    <property type="entry name" value="O-GlcNAcase_cat"/>
</dbReference>
<evidence type="ECO:0000256" key="4">
    <source>
        <dbReference type="ARBA" id="ARBA00050933"/>
    </source>
</evidence>
<name>A0A6J8B0J1_MYTCO</name>
<dbReference type="GO" id="GO:0016231">
    <property type="term" value="F:beta-N-acetylglucosaminidase activity"/>
    <property type="evidence" value="ECO:0007669"/>
    <property type="project" value="TreeGrafter"/>
</dbReference>
<dbReference type="OrthoDB" id="9975416at2759"/>
<dbReference type="GO" id="GO:0016746">
    <property type="term" value="F:acyltransferase activity"/>
    <property type="evidence" value="ECO:0007669"/>
    <property type="project" value="UniProtKB-KW"/>
</dbReference>
<dbReference type="InterPro" id="IPR017853">
    <property type="entry name" value="GH"/>
</dbReference>
<protein>
    <recommendedName>
        <fullName evidence="6">protein O-GlcNAcase</fullName>
        <ecNumber evidence="6">3.2.1.169</ecNumber>
    </recommendedName>
    <alternativeName>
        <fullName evidence="3">Beta-N-acetylhexosaminidase</fullName>
    </alternativeName>
    <alternativeName>
        <fullName evidence="7">Beta-hexosaminidase</fullName>
    </alternativeName>
</protein>
<dbReference type="Gene3D" id="1.20.58.240">
    <property type="entry name" value="STAT, domain 1"/>
    <property type="match status" value="1"/>
</dbReference>
<evidence type="ECO:0000256" key="6">
    <source>
        <dbReference type="ARBA" id="ARBA00066938"/>
    </source>
</evidence>
<keyword evidence="10" id="KW-1185">Reference proteome</keyword>
<feature type="domain" description="GH84" evidence="8">
    <location>
        <begin position="17"/>
        <end position="292"/>
    </location>
</feature>
<dbReference type="PANTHER" id="PTHR13170">
    <property type="entry name" value="O-GLCNACASE"/>
    <property type="match status" value="1"/>
</dbReference>
<dbReference type="InterPro" id="IPR016181">
    <property type="entry name" value="Acyl_CoA_acyltransferase"/>
</dbReference>
<dbReference type="PROSITE" id="PS52009">
    <property type="entry name" value="GH84"/>
    <property type="match status" value="1"/>
</dbReference>
<dbReference type="Proteomes" id="UP000507470">
    <property type="component" value="Unassembled WGS sequence"/>
</dbReference>
<comment type="catalytic activity">
    <reaction evidence="4">
        <text>3-O-(N-acetyl-beta-D-glucosaminyl)-L-seryl-[protein] + H2O = N-acetyl-D-glucosamine + L-seryl-[protein]</text>
        <dbReference type="Rhea" id="RHEA:48876"/>
        <dbReference type="Rhea" id="RHEA-COMP:9863"/>
        <dbReference type="Rhea" id="RHEA-COMP:12251"/>
        <dbReference type="ChEBI" id="CHEBI:15377"/>
        <dbReference type="ChEBI" id="CHEBI:29999"/>
        <dbReference type="ChEBI" id="CHEBI:90838"/>
        <dbReference type="ChEBI" id="CHEBI:506227"/>
        <dbReference type="EC" id="3.2.1.169"/>
    </reaction>
</comment>
<evidence type="ECO:0000256" key="1">
    <source>
        <dbReference type="ARBA" id="ARBA00022801"/>
    </source>
</evidence>